<evidence type="ECO:0000256" key="14">
    <source>
        <dbReference type="ARBA" id="ARBA00079837"/>
    </source>
</evidence>
<evidence type="ECO:0000256" key="12">
    <source>
        <dbReference type="ARBA" id="ARBA00071354"/>
    </source>
</evidence>
<name>A0A060Y0P3_ONCMY</name>
<keyword evidence="4" id="KW-0808">Transferase</keyword>
<evidence type="ECO:0000256" key="9">
    <source>
        <dbReference type="ARBA" id="ARBA00052428"/>
    </source>
</evidence>
<dbReference type="NCBIfam" id="TIGR00545">
    <property type="entry name" value="lipoyltrans"/>
    <property type="match status" value="1"/>
</dbReference>
<dbReference type="InterPro" id="IPR045864">
    <property type="entry name" value="aa-tRNA-synth_II/BPL/LPL"/>
</dbReference>
<dbReference type="FunFam" id="3.30.930.10:FF:000045">
    <property type="entry name" value="lipoyltransferase 1, mitochondrial"/>
    <property type="match status" value="1"/>
</dbReference>
<dbReference type="CDD" id="cd16443">
    <property type="entry name" value="LplA"/>
    <property type="match status" value="1"/>
</dbReference>
<dbReference type="FunFam" id="3.30.390.50:FF:000005">
    <property type="entry name" value="Lipoyltransferase 1, mitochondrial"/>
    <property type="match status" value="1"/>
</dbReference>
<evidence type="ECO:0000256" key="13">
    <source>
        <dbReference type="ARBA" id="ARBA00077230"/>
    </source>
</evidence>
<evidence type="ECO:0000256" key="1">
    <source>
        <dbReference type="ARBA" id="ARBA00004173"/>
    </source>
</evidence>
<evidence type="ECO:0000256" key="11">
    <source>
        <dbReference type="ARBA" id="ARBA00066356"/>
    </source>
</evidence>
<organism evidence="18 20">
    <name type="scientific">Oncorhynchus mykiss</name>
    <name type="common">Rainbow trout</name>
    <name type="synonym">Salmo gairdneri</name>
    <dbReference type="NCBI Taxonomy" id="8022"/>
    <lineage>
        <taxon>Eukaryota</taxon>
        <taxon>Metazoa</taxon>
        <taxon>Chordata</taxon>
        <taxon>Craniata</taxon>
        <taxon>Vertebrata</taxon>
        <taxon>Euteleostomi</taxon>
        <taxon>Actinopterygii</taxon>
        <taxon>Neopterygii</taxon>
        <taxon>Teleostei</taxon>
        <taxon>Protacanthopterygii</taxon>
        <taxon>Salmoniformes</taxon>
        <taxon>Salmonidae</taxon>
        <taxon>Salmoninae</taxon>
        <taxon>Oncorhynchus</taxon>
    </lineage>
</organism>
<evidence type="ECO:0000313" key="19">
    <source>
        <dbReference type="Ensembl" id="ENSOMYP00000048883.1"/>
    </source>
</evidence>
<dbReference type="RefSeq" id="XP_021426741.1">
    <property type="nucleotide sequence ID" value="XM_021571066.2"/>
</dbReference>
<dbReference type="STRING" id="8022.A0A060Y0P3"/>
<dbReference type="OrthoDB" id="201621at2759"/>
<evidence type="ECO:0000256" key="15">
    <source>
        <dbReference type="ARBA" id="ARBA00081636"/>
    </source>
</evidence>
<keyword evidence="5" id="KW-0809">Transit peptide</keyword>
<dbReference type="PROSITE" id="PS51733">
    <property type="entry name" value="BPL_LPL_CATALYTIC"/>
    <property type="match status" value="1"/>
</dbReference>
<dbReference type="EMBL" id="FR906080">
    <property type="protein sequence ID" value="CDQ82974.1"/>
    <property type="molecule type" value="Genomic_DNA"/>
</dbReference>
<evidence type="ECO:0000256" key="5">
    <source>
        <dbReference type="ARBA" id="ARBA00022946"/>
    </source>
</evidence>
<dbReference type="Pfam" id="PF21948">
    <property type="entry name" value="LplA-B_cat"/>
    <property type="match status" value="1"/>
</dbReference>
<dbReference type="KEGG" id="omy:110495687"/>
<dbReference type="Gene3D" id="3.30.390.50">
    <property type="entry name" value="CO dehydrogenase flavoprotein, C-terminal domain"/>
    <property type="match status" value="1"/>
</dbReference>
<dbReference type="SUPFAM" id="SSF55681">
    <property type="entry name" value="Class II aaRS and biotin synthetases"/>
    <property type="match status" value="1"/>
</dbReference>
<evidence type="ECO:0000256" key="7">
    <source>
        <dbReference type="ARBA" id="ARBA00023315"/>
    </source>
</evidence>
<dbReference type="InterPro" id="IPR004562">
    <property type="entry name" value="LipoylTrfase_LipoateP_Ligase"/>
</dbReference>
<feature type="domain" description="BPL/LPL catalytic" evidence="17">
    <location>
        <begin position="63"/>
        <end position="249"/>
    </location>
</feature>
<evidence type="ECO:0000256" key="4">
    <source>
        <dbReference type="ARBA" id="ARBA00022679"/>
    </source>
</evidence>
<keyword evidence="21" id="KW-1185">Reference proteome</keyword>
<dbReference type="UniPathway" id="UPA00537">
    <property type="reaction ID" value="UER00595"/>
</dbReference>
<dbReference type="GO" id="GO:0017118">
    <property type="term" value="F:lipoyltransferase activity"/>
    <property type="evidence" value="ECO:0007669"/>
    <property type="project" value="TreeGrafter"/>
</dbReference>
<dbReference type="EC" id="2.3.1.200" evidence="11"/>
<dbReference type="GeneID" id="110495687"/>
<reference evidence="18" key="2">
    <citation type="submission" date="2014-03" db="EMBL/GenBank/DDBJ databases">
        <authorList>
            <person name="Genoscope - CEA"/>
        </authorList>
    </citation>
    <scope>NUCLEOTIDE SEQUENCE</scope>
</reference>
<reference evidence="19 21" key="3">
    <citation type="submission" date="2020-07" db="EMBL/GenBank/DDBJ databases">
        <title>A long reads based de novo assembly of the rainbow trout Arlee double haploid line genome.</title>
        <authorList>
            <person name="Gao G."/>
            <person name="Palti Y."/>
        </authorList>
    </citation>
    <scope>NUCLEOTIDE SEQUENCE [LARGE SCALE GENOMIC DNA]</scope>
</reference>
<sequence length="379" mass="42504">MILRTFSNLCAQSQACFRSARAKSTLSAVIDETGKSGLILKSLSTDIFENLALEDWIHNHVDLQNRNMLFLWSNAPAVVIGRHQNPWQECNLQVMRQKGIPLARRRSGGGTVFHDLGNVNLTFFTSKKNYDRHRNLQVVTSALKGLRPDMDVRATERFDILLNGQHKISGTAAKLGRTAAYHHCTLLCSADRALLSAVLKSTCQGIKSNATQSVPSPVKNLLDEDPTLDCDTIMDSVASQYNTEFGFSSPVTLVDPSDELSLPGIQRMARELLAWEWTFGRTPKFSICTTFELKNDTSICNATLNMDIKNGIIETCDIEVPSDWLPVELSREFSLHLIGGKLCPYETSVIAAEFLRTIPQNKELERKMYNLCRRVVFMM</sequence>
<evidence type="ECO:0000256" key="8">
    <source>
        <dbReference type="ARBA" id="ARBA00051275"/>
    </source>
</evidence>
<comment type="similarity">
    <text evidence="3">Belongs to the LplA family.</text>
</comment>
<dbReference type="PaxDb" id="8022-A0A060Y0P3"/>
<comment type="function">
    <text evidence="10">Lipoyl amidotransferase that catalyzes the transfer of lipoyl moieties from lipoyl-protein H of the glycine cleavage system (lipoyl-GCSH) to E2 subunits of the pyruvate dehydrogenase complex (PDCE2). Unable to catalyze the transfer of octanoyl from octanoyl-GCSH to PDCE2. In vitro, it is also able to catalyze the transfer of the lipoyl group from lipoyl-AMP to the specific lysine residue of lipoyl domains of lipoate-dependent enzymes but this reaction may not be physiologically relevant.</text>
</comment>
<accession>A0A060Y0P3</accession>
<protein>
    <recommendedName>
        <fullName evidence="12">Lipoyl amidotransferase LIPT1, mitochondrial</fullName>
        <ecNumber evidence="11">2.3.1.200</ecNumber>
    </recommendedName>
    <alternativeName>
        <fullName evidence="15">Lipoate biosynthesis protein</fullName>
    </alternativeName>
    <alternativeName>
        <fullName evidence="13">Lipoate-protein ligase</fullName>
    </alternativeName>
    <alternativeName>
        <fullName evidence="16">Lipoyl ligase</fullName>
    </alternativeName>
    <alternativeName>
        <fullName evidence="14">Lipoyltransferase 1</fullName>
    </alternativeName>
</protein>
<gene>
    <name evidence="19" type="primary">LOC110495687</name>
    <name evidence="18" type="ORF">GSONMT00002422001</name>
</gene>
<evidence type="ECO:0000313" key="18">
    <source>
        <dbReference type="EMBL" id="CDQ82974.1"/>
    </source>
</evidence>
<dbReference type="PANTHER" id="PTHR12561:SF3">
    <property type="entry name" value="LIPOYLTRANSFERASE 1, MITOCHONDRIAL"/>
    <property type="match status" value="1"/>
</dbReference>
<keyword evidence="6" id="KW-0496">Mitochondrion</keyword>
<evidence type="ECO:0000256" key="10">
    <source>
        <dbReference type="ARBA" id="ARBA00055110"/>
    </source>
</evidence>
<comment type="catalytic activity">
    <reaction evidence="8">
        <text>N(6)-[(R)-lipoyl]-L-lysyl-[glycine-cleavage complex H protein] + L-lysyl-[lipoyl-carrier protein] = L-lysyl-[glycine-cleavage complex H protein] + N(6)-[(R)-lipoyl]-L-lysyl-[lipoyl-carrier protein]</text>
        <dbReference type="Rhea" id="RHEA:16413"/>
        <dbReference type="Rhea" id="RHEA-COMP:10494"/>
        <dbReference type="Rhea" id="RHEA-COMP:10500"/>
        <dbReference type="Rhea" id="RHEA-COMP:10501"/>
        <dbReference type="Rhea" id="RHEA-COMP:10502"/>
        <dbReference type="ChEBI" id="CHEBI:29969"/>
        <dbReference type="ChEBI" id="CHEBI:83099"/>
        <dbReference type="EC" id="2.3.1.200"/>
    </reaction>
    <physiologicalReaction direction="left-to-right" evidence="8">
        <dbReference type="Rhea" id="RHEA:16414"/>
    </physiologicalReaction>
</comment>
<evidence type="ECO:0000256" key="16">
    <source>
        <dbReference type="ARBA" id="ARBA00083292"/>
    </source>
</evidence>
<evidence type="ECO:0000313" key="20">
    <source>
        <dbReference type="Proteomes" id="UP000193380"/>
    </source>
</evidence>
<reference evidence="19" key="4">
    <citation type="submission" date="2025-05" db="UniProtKB">
        <authorList>
            <consortium name="Ensembl"/>
        </authorList>
    </citation>
    <scope>IDENTIFICATION</scope>
</reference>
<evidence type="ECO:0000259" key="17">
    <source>
        <dbReference type="PROSITE" id="PS51733"/>
    </source>
</evidence>
<comment type="subcellular location">
    <subcellularLocation>
        <location evidence="1">Mitochondrion</location>
    </subcellularLocation>
</comment>
<evidence type="ECO:0000256" key="3">
    <source>
        <dbReference type="ARBA" id="ARBA00008242"/>
    </source>
</evidence>
<comment type="catalytic activity">
    <reaction evidence="9">
        <text>(R)-lipoyl-5'-AMP + L-lysyl-[lipoyl-carrier protein] = N(6)-[(R)-lipoyl]-L-lysyl-[lipoyl-carrier protein] + AMP + 2 H(+)</text>
        <dbReference type="Rhea" id="RHEA:20473"/>
        <dbReference type="Rhea" id="RHEA-COMP:10500"/>
        <dbReference type="Rhea" id="RHEA-COMP:10502"/>
        <dbReference type="ChEBI" id="CHEBI:15378"/>
        <dbReference type="ChEBI" id="CHEBI:29969"/>
        <dbReference type="ChEBI" id="CHEBI:83091"/>
        <dbReference type="ChEBI" id="CHEBI:83099"/>
        <dbReference type="ChEBI" id="CHEBI:456215"/>
    </reaction>
</comment>
<dbReference type="PANTHER" id="PTHR12561">
    <property type="entry name" value="LIPOATE-PROTEIN LIGASE"/>
    <property type="match status" value="1"/>
</dbReference>
<proteinExistence type="inferred from homology"/>
<evidence type="ECO:0000313" key="21">
    <source>
        <dbReference type="Proteomes" id="UP000694395"/>
    </source>
</evidence>
<evidence type="ECO:0000256" key="6">
    <source>
        <dbReference type="ARBA" id="ARBA00023128"/>
    </source>
</evidence>
<dbReference type="Proteomes" id="UP000694395">
    <property type="component" value="Chromosome 18"/>
</dbReference>
<dbReference type="InterPro" id="IPR004143">
    <property type="entry name" value="BPL_LPL_catalytic"/>
</dbReference>
<reference evidence="18" key="1">
    <citation type="journal article" date="2014" name="Nat. Commun.">
        <title>The rainbow trout genome provides novel insights into evolution after whole-genome duplication in vertebrates.</title>
        <authorList>
            <person name="Berthelot C."/>
            <person name="Brunet F."/>
            <person name="Chalopin D."/>
            <person name="Juanchich A."/>
            <person name="Bernard M."/>
            <person name="Noel B."/>
            <person name="Bento P."/>
            <person name="Da Silva C."/>
            <person name="Labadie K."/>
            <person name="Alberti A."/>
            <person name="Aury J.M."/>
            <person name="Louis A."/>
            <person name="Dehais P."/>
            <person name="Bardou P."/>
            <person name="Montfort J."/>
            <person name="Klopp C."/>
            <person name="Cabau C."/>
            <person name="Gaspin C."/>
            <person name="Thorgaard G.H."/>
            <person name="Boussaha M."/>
            <person name="Quillet E."/>
            <person name="Guyomard R."/>
            <person name="Galiana D."/>
            <person name="Bobe J."/>
            <person name="Volff J.N."/>
            <person name="Genet C."/>
            <person name="Wincker P."/>
            <person name="Jaillon O."/>
            <person name="Roest Crollius H."/>
            <person name="Guiguen Y."/>
        </authorList>
    </citation>
    <scope>NUCLEOTIDE SEQUENCE [LARGE SCALE GENOMIC DNA]</scope>
</reference>
<comment type="pathway">
    <text evidence="2">Protein modification; protein lipoylation via exogenous pathway; protein N(6)-(lipoyl)lysine from lipoate: step 2/2.</text>
</comment>
<keyword evidence="7" id="KW-0012">Acyltransferase</keyword>
<dbReference type="Ensembl" id="ENSOMYT00000053158.2">
    <property type="protein sequence ID" value="ENSOMYP00000048883.1"/>
    <property type="gene ID" value="ENSOMYG00000022239.2"/>
</dbReference>
<dbReference type="Proteomes" id="UP000193380">
    <property type="component" value="Unassembled WGS sequence"/>
</dbReference>
<dbReference type="AlphaFoldDB" id="A0A060Y0P3"/>
<evidence type="ECO:0000256" key="2">
    <source>
        <dbReference type="ARBA" id="ARBA00005085"/>
    </source>
</evidence>
<dbReference type="GeneTree" id="ENSGT00390000008846"/>
<dbReference type="GO" id="GO:0005739">
    <property type="term" value="C:mitochondrion"/>
    <property type="evidence" value="ECO:0007669"/>
    <property type="project" value="UniProtKB-SubCell"/>
</dbReference>
<dbReference type="GO" id="GO:0009249">
    <property type="term" value="P:protein lipoylation"/>
    <property type="evidence" value="ECO:0007669"/>
    <property type="project" value="InterPro"/>
</dbReference>
<dbReference type="Gene3D" id="3.30.930.10">
    <property type="entry name" value="Bira Bifunctional Protein, Domain 2"/>
    <property type="match status" value="1"/>
</dbReference>